<dbReference type="EMBL" id="FNHP01000002">
    <property type="protein sequence ID" value="SDM07292.1"/>
    <property type="molecule type" value="Genomic_DNA"/>
</dbReference>
<sequence length="317" mass="32974">MKQHFVAPLIAFTASLACAQVPVDLSQATLTLESSQTLRVENLQVPGLGSYRLDFQWDPGSISFVPVVASLLGNGSYCERARASGNVGYVQRNKDGYLLRQRTDGAVTVGALSAAHYGPSAFTVTWAKTASAAANPYLVDRLVPDFDPVKAYGVMGTVQADAYPGFETGMLVEVVGNLAGGAFTVRQVGGSAQASFSFPATQTQARANCPASASGVYSGNVAYGTFAIDAYQVSFINGHEGSVMPLNDSAHKFSASWNADTAGMAGFNHGRTSKVLSPAFPGFAEGADVFLADVGDGLAVTQTNAASRAVATTVFLK</sequence>
<dbReference type="Proteomes" id="UP000198552">
    <property type="component" value="Unassembled WGS sequence"/>
</dbReference>
<reference evidence="3" key="1">
    <citation type="submission" date="2016-10" db="EMBL/GenBank/DDBJ databases">
        <authorList>
            <person name="Varghese N."/>
            <person name="Submissions S."/>
        </authorList>
    </citation>
    <scope>NUCLEOTIDE SEQUENCE [LARGE SCALE GENOMIC DNA]</scope>
    <source>
        <strain evidence="3">EPL6</strain>
    </source>
</reference>
<evidence type="ECO:0000256" key="1">
    <source>
        <dbReference type="SAM" id="SignalP"/>
    </source>
</evidence>
<gene>
    <name evidence="2" type="ORF">SAMN05428957_102131</name>
</gene>
<keyword evidence="1" id="KW-0732">Signal</keyword>
<feature type="chain" id="PRO_5011552383" evidence="1">
    <location>
        <begin position="20"/>
        <end position="317"/>
    </location>
</feature>
<protein>
    <submittedName>
        <fullName evidence="2">Uncharacterized protein</fullName>
    </submittedName>
</protein>
<dbReference type="STRING" id="1527607.SAMN05428957_102131"/>
<name>A0A1G9Q890_9BURK</name>
<dbReference type="PROSITE" id="PS51257">
    <property type="entry name" value="PROKAR_LIPOPROTEIN"/>
    <property type="match status" value="1"/>
</dbReference>
<evidence type="ECO:0000313" key="3">
    <source>
        <dbReference type="Proteomes" id="UP000198552"/>
    </source>
</evidence>
<keyword evidence="3" id="KW-1185">Reference proteome</keyword>
<organism evidence="2 3">
    <name type="scientific">Oryzisolibacter propanilivorax</name>
    <dbReference type="NCBI Taxonomy" id="1527607"/>
    <lineage>
        <taxon>Bacteria</taxon>
        <taxon>Pseudomonadati</taxon>
        <taxon>Pseudomonadota</taxon>
        <taxon>Betaproteobacteria</taxon>
        <taxon>Burkholderiales</taxon>
        <taxon>Comamonadaceae</taxon>
        <taxon>Oryzisolibacter</taxon>
    </lineage>
</organism>
<dbReference type="AlphaFoldDB" id="A0A1G9Q890"/>
<accession>A0A1G9Q890</accession>
<feature type="signal peptide" evidence="1">
    <location>
        <begin position="1"/>
        <end position="19"/>
    </location>
</feature>
<evidence type="ECO:0000313" key="2">
    <source>
        <dbReference type="EMBL" id="SDM07292.1"/>
    </source>
</evidence>
<dbReference type="RefSeq" id="WP_091566742.1">
    <property type="nucleotide sequence ID" value="NZ_FNHP01000002.1"/>
</dbReference>
<proteinExistence type="predicted"/>